<dbReference type="Proteomes" id="UP000593952">
    <property type="component" value="Segment"/>
</dbReference>
<evidence type="ECO:0000313" key="2">
    <source>
        <dbReference type="Proteomes" id="UP000593952"/>
    </source>
</evidence>
<gene>
    <name evidence="1" type="ORF">CPT_Maja_063</name>
</gene>
<organism evidence="1 2">
    <name type="scientific">Burkholderia phage Maja</name>
    <dbReference type="NCBI Taxonomy" id="2767571"/>
    <lineage>
        <taxon>Viruses</taxon>
        <taxon>Duplodnaviria</taxon>
        <taxon>Heunggongvirae</taxon>
        <taxon>Uroviricota</taxon>
        <taxon>Caudoviricetes</taxon>
        <taxon>Lindbergviridae</taxon>
        <taxon>Gladiolivirus</taxon>
        <taxon>Gladiolivirus maja</taxon>
    </lineage>
</organism>
<dbReference type="EMBL" id="MT708549">
    <property type="protein sequence ID" value="QOV06283.1"/>
    <property type="molecule type" value="Genomic_DNA"/>
</dbReference>
<accession>A0A7S6R889</accession>
<sequence length="40" mass="4474">MGVSHCGVVRLTLNLSFFRRSPSSQAYAARVCGDFTKRRV</sequence>
<protein>
    <submittedName>
        <fullName evidence="1">Uncharacterized protein</fullName>
    </submittedName>
</protein>
<keyword evidence="2" id="KW-1185">Reference proteome</keyword>
<proteinExistence type="predicted"/>
<name>A0A7S6R889_9CAUD</name>
<evidence type="ECO:0000313" key="1">
    <source>
        <dbReference type="EMBL" id="QOV06283.1"/>
    </source>
</evidence>
<reference evidence="1 2" key="1">
    <citation type="submission" date="2020-07" db="EMBL/GenBank/DDBJ databases">
        <title>Complete genome sequence of Burkholderia gladioli phage Maja.</title>
        <authorList>
            <person name="Yu Z."/>
            <person name="Yao G.W."/>
            <person name="Guadalupe Vizoso-Pinto M."/>
            <person name="Sun L."/>
            <person name="Le T."/>
            <person name="Gonzalez C."/>
            <person name="Young R."/>
            <person name="Liu M."/>
        </authorList>
    </citation>
    <scope>NUCLEOTIDE SEQUENCE [LARGE SCALE GENOMIC DNA]</scope>
</reference>